<dbReference type="Pfam" id="PF13676">
    <property type="entry name" value="TIR_2"/>
    <property type="match status" value="1"/>
</dbReference>
<organism evidence="2 3">
    <name type="scientific">Adonisia turfae CCMR0082</name>
    <dbReference type="NCBI Taxonomy" id="2304604"/>
    <lineage>
        <taxon>Bacteria</taxon>
        <taxon>Bacillati</taxon>
        <taxon>Cyanobacteriota</taxon>
        <taxon>Adonisia</taxon>
        <taxon>Adonisia turfae</taxon>
    </lineage>
</organism>
<evidence type="ECO:0000259" key="1">
    <source>
        <dbReference type="PROSITE" id="PS50104"/>
    </source>
</evidence>
<evidence type="ECO:0000313" key="2">
    <source>
        <dbReference type="EMBL" id="NEZ62997.1"/>
    </source>
</evidence>
<dbReference type="Proteomes" id="UP000473574">
    <property type="component" value="Unassembled WGS sequence"/>
</dbReference>
<dbReference type="EMBL" id="QZCE01000002">
    <property type="protein sequence ID" value="NEZ62997.1"/>
    <property type="molecule type" value="Genomic_DNA"/>
</dbReference>
<comment type="caution">
    <text evidence="2">The sequence shown here is derived from an EMBL/GenBank/DDBJ whole genome shotgun (WGS) entry which is preliminary data.</text>
</comment>
<protein>
    <submittedName>
        <fullName evidence="2">Toll/interleukin-1 receptor domain-containing protein</fullName>
    </submittedName>
</protein>
<dbReference type="SUPFAM" id="SSF52200">
    <property type="entry name" value="Toll/Interleukin receptor TIR domain"/>
    <property type="match status" value="1"/>
</dbReference>
<feature type="domain" description="TIR" evidence="1">
    <location>
        <begin position="1"/>
        <end position="147"/>
    </location>
</feature>
<dbReference type="AlphaFoldDB" id="A0A6M0S3D3"/>
<dbReference type="RefSeq" id="WP_163662053.1">
    <property type="nucleotide sequence ID" value="NZ_QZCE01000002.1"/>
</dbReference>
<evidence type="ECO:0000313" key="3">
    <source>
        <dbReference type="Proteomes" id="UP000473574"/>
    </source>
</evidence>
<dbReference type="SMART" id="SM00255">
    <property type="entry name" value="TIR"/>
    <property type="match status" value="1"/>
</dbReference>
<dbReference type="InterPro" id="IPR000157">
    <property type="entry name" value="TIR_dom"/>
</dbReference>
<dbReference type="Gene3D" id="3.40.50.10140">
    <property type="entry name" value="Toll/interleukin-1 receptor homology (TIR) domain"/>
    <property type="match status" value="1"/>
</dbReference>
<keyword evidence="2" id="KW-0675">Receptor</keyword>
<accession>A0A6M0S3D3</accession>
<dbReference type="GO" id="GO:0007165">
    <property type="term" value="P:signal transduction"/>
    <property type="evidence" value="ECO:0007669"/>
    <property type="project" value="InterPro"/>
</dbReference>
<dbReference type="InterPro" id="IPR035897">
    <property type="entry name" value="Toll_tir_struct_dom_sf"/>
</dbReference>
<reference evidence="2 3" key="1">
    <citation type="journal article" date="2020" name="Microb. Ecol.">
        <title>Ecogenomics of the Marine Benthic Filamentous Cyanobacterium Adonisia.</title>
        <authorList>
            <person name="Walter J.M."/>
            <person name="Coutinho F.H."/>
            <person name="Leomil L."/>
            <person name="Hargreaves P.I."/>
            <person name="Campeao M.E."/>
            <person name="Vieira V.V."/>
            <person name="Silva B.S."/>
            <person name="Fistarol G.O."/>
            <person name="Salomon P.S."/>
            <person name="Sawabe T."/>
            <person name="Mino S."/>
            <person name="Hosokawa M."/>
            <person name="Miyashita H."/>
            <person name="Maruyama F."/>
            <person name="van Verk M.C."/>
            <person name="Dutilh B.E."/>
            <person name="Thompson C.C."/>
            <person name="Thompson F.L."/>
        </authorList>
    </citation>
    <scope>NUCLEOTIDE SEQUENCE [LARGE SCALE GENOMIC DNA]</scope>
    <source>
        <strain evidence="2 3">CCMR0082</strain>
    </source>
</reference>
<name>A0A6M0S3D3_9CYAN</name>
<gene>
    <name evidence="2" type="ORF">D0962_09410</name>
</gene>
<sequence length="164" mass="18589">MIRIFLAHASEDKEAVTHLYQCLKARGFQPWLDKVDLLPGKNWRTEIPKAIKNSDVFLACLSQQSIQKRGYIQREFRMTLNAMADRPPGQIFLIPVRLDDCQIPELRQEEYGISLSDYQWVNLFESDGFERLVKGIEAGFADVLGKSIQGSVSVQATSPSVAPF</sequence>
<dbReference type="PROSITE" id="PS50104">
    <property type="entry name" value="TIR"/>
    <property type="match status" value="1"/>
</dbReference>
<proteinExistence type="predicted"/>